<keyword evidence="3" id="KW-1185">Reference proteome</keyword>
<name>A0ABU7TU15_9HYPH</name>
<proteinExistence type="predicted"/>
<accession>A0ABU7TU15</accession>
<feature type="compositionally biased region" description="Polar residues" evidence="1">
    <location>
        <begin position="45"/>
        <end position="60"/>
    </location>
</feature>
<sequence length="111" mass="12095">MSFIVVQGQDDHEQADAVLRGVADGLARLFRVPEHPPGVQHLLDSGTQEQGPHPEQITQRSARRGGSKKLPRGRSVKTGTGRTRRAADQPSSRTRGRRAVAEAQPGQRDQS</sequence>
<feature type="compositionally biased region" description="Basic residues" evidence="1">
    <location>
        <begin position="61"/>
        <end position="75"/>
    </location>
</feature>
<evidence type="ECO:0000313" key="3">
    <source>
        <dbReference type="Proteomes" id="UP001355206"/>
    </source>
</evidence>
<dbReference type="Proteomes" id="UP001355206">
    <property type="component" value="Unassembled WGS sequence"/>
</dbReference>
<dbReference type="RefSeq" id="WP_331303467.1">
    <property type="nucleotide sequence ID" value="NZ_MLCA01000012.1"/>
</dbReference>
<evidence type="ECO:0000256" key="1">
    <source>
        <dbReference type="SAM" id="MobiDB-lite"/>
    </source>
</evidence>
<gene>
    <name evidence="2" type="ORF">MOTC310_23295</name>
</gene>
<comment type="caution">
    <text evidence="2">The sequence shown here is derived from an EMBL/GenBank/DDBJ whole genome shotgun (WGS) entry which is preliminary data.</text>
</comment>
<reference evidence="2 3" key="1">
    <citation type="journal article" date="2012" name="Genet. Mol. Biol.">
        <title>Analysis of 16S rRNA and mxaF genes revealing insights into Methylobacterium niche-specific plant association.</title>
        <authorList>
            <person name="Dourado M.N."/>
            <person name="Andreote F.D."/>
            <person name="Dini-Andreote F."/>
            <person name="Conti R."/>
            <person name="Araujo J.M."/>
            <person name="Araujo W.L."/>
        </authorList>
    </citation>
    <scope>NUCLEOTIDE SEQUENCE [LARGE SCALE GENOMIC DNA]</scope>
    <source>
        <strain evidence="2 3">TC3-10</strain>
    </source>
</reference>
<organism evidence="2 3">
    <name type="scientific">Methylobacterium oryzae</name>
    <dbReference type="NCBI Taxonomy" id="334852"/>
    <lineage>
        <taxon>Bacteria</taxon>
        <taxon>Pseudomonadati</taxon>
        <taxon>Pseudomonadota</taxon>
        <taxon>Alphaproteobacteria</taxon>
        <taxon>Hyphomicrobiales</taxon>
        <taxon>Methylobacteriaceae</taxon>
        <taxon>Methylobacterium</taxon>
    </lineage>
</organism>
<feature type="region of interest" description="Disordered" evidence="1">
    <location>
        <begin position="36"/>
        <end position="111"/>
    </location>
</feature>
<protein>
    <submittedName>
        <fullName evidence="2">Uncharacterized protein</fullName>
    </submittedName>
</protein>
<dbReference type="EMBL" id="MLCA01000012">
    <property type="protein sequence ID" value="MEE7493222.1"/>
    <property type="molecule type" value="Genomic_DNA"/>
</dbReference>
<evidence type="ECO:0000313" key="2">
    <source>
        <dbReference type="EMBL" id="MEE7493222.1"/>
    </source>
</evidence>